<dbReference type="Gene3D" id="3.40.50.1820">
    <property type="entry name" value="alpha/beta hydrolase"/>
    <property type="match status" value="1"/>
</dbReference>
<gene>
    <name evidence="4" type="ORF">LX12_003284</name>
</gene>
<evidence type="ECO:0000313" key="5">
    <source>
        <dbReference type="Proteomes" id="UP001205740"/>
    </source>
</evidence>
<organism evidence="4 5">
    <name type="scientific">Williamsia serinedens</name>
    <dbReference type="NCBI Taxonomy" id="391736"/>
    <lineage>
        <taxon>Bacteria</taxon>
        <taxon>Bacillati</taxon>
        <taxon>Actinomycetota</taxon>
        <taxon>Actinomycetes</taxon>
        <taxon>Mycobacteriales</taxon>
        <taxon>Nocardiaceae</taxon>
        <taxon>Williamsia</taxon>
    </lineage>
</organism>
<comment type="caution">
    <text evidence="4">The sequence shown here is derived from an EMBL/GenBank/DDBJ whole genome shotgun (WGS) entry which is preliminary data.</text>
</comment>
<dbReference type="InterPro" id="IPR000073">
    <property type="entry name" value="AB_hydrolase_1"/>
</dbReference>
<dbReference type="InterPro" id="IPR013595">
    <property type="entry name" value="Pept_S33_TAP-like_C"/>
</dbReference>
<evidence type="ECO:0000259" key="3">
    <source>
        <dbReference type="Pfam" id="PF08386"/>
    </source>
</evidence>
<dbReference type="InterPro" id="IPR029058">
    <property type="entry name" value="AB_hydrolase_fold"/>
</dbReference>
<protein>
    <submittedName>
        <fullName evidence="4">TAP-like protein</fullName>
    </submittedName>
</protein>
<evidence type="ECO:0000259" key="2">
    <source>
        <dbReference type="Pfam" id="PF00561"/>
    </source>
</evidence>
<sequence>MSAVILRRARVAVIAPVLAVVAGVLAPVAIAQAAPATWGPCPALHGASKDTLCATIRVPKDYARPSAGSIDVLVSKLPARGERRGVLIGNPGGPGGDAIGMFSLLTTPAALRDSYDLVAVQPRGLIDAGELRCAPPSPSDAASYLAAGGALRAACDRTAPGYARTITTANTARDIESARTQLGLGDRVDLLGISYGTTLMSTYATLYPQHTDRLILDSAVDPRLEWNALLTAQTPGYQRRITDLFTWIADHDDIYRLGSTPLAVYRSWSRVVTAEAGVPPSVSPPPARVGDVPPGLRSQVQAYITGQNLTGPARAQAENFLASLVTGKRQSSSALVGLTRAAAPDRNAWPLVAQRIVAGPQRARAMSAESQREQLNSVAMQNTILCNENAVPANPLLAPASLLDTFLITDPVGGPALLFASGLFCSGVAPSARPVAITGTGLRVRPLQLQALGDPQTPYRPSLEHRARMGAQLITVGGGDHGQFGRSNPVVDAAIVEYLRTGWTSVTTAPQAPITTSLR</sequence>
<evidence type="ECO:0000313" key="4">
    <source>
        <dbReference type="EMBL" id="MCP2162080.1"/>
    </source>
</evidence>
<dbReference type="Proteomes" id="UP001205740">
    <property type="component" value="Unassembled WGS sequence"/>
</dbReference>
<keyword evidence="5" id="KW-1185">Reference proteome</keyword>
<feature type="chain" id="PRO_5046624493" evidence="1">
    <location>
        <begin position="34"/>
        <end position="519"/>
    </location>
</feature>
<dbReference type="Pfam" id="PF08386">
    <property type="entry name" value="Abhydrolase_4"/>
    <property type="match status" value="1"/>
</dbReference>
<dbReference type="EMBL" id="JAMTCG010000006">
    <property type="protein sequence ID" value="MCP2162080.1"/>
    <property type="molecule type" value="Genomic_DNA"/>
</dbReference>
<name>A0ABT1H4C8_9NOCA</name>
<dbReference type="Pfam" id="PF00561">
    <property type="entry name" value="Abhydrolase_1"/>
    <property type="match status" value="1"/>
</dbReference>
<feature type="domain" description="Peptidase S33 tripeptidyl aminopeptidase-like C-terminal" evidence="3">
    <location>
        <begin position="433"/>
        <end position="503"/>
    </location>
</feature>
<accession>A0ABT1H4C8</accession>
<evidence type="ECO:0000256" key="1">
    <source>
        <dbReference type="SAM" id="SignalP"/>
    </source>
</evidence>
<reference evidence="4 5" key="1">
    <citation type="submission" date="2022-06" db="EMBL/GenBank/DDBJ databases">
        <title>Genomic Encyclopedia of Archaeal and Bacterial Type Strains, Phase II (KMG-II): from individual species to whole genera.</title>
        <authorList>
            <person name="Goeker M."/>
        </authorList>
    </citation>
    <scope>NUCLEOTIDE SEQUENCE [LARGE SCALE GENOMIC DNA]</scope>
    <source>
        <strain evidence="4 5">DSM 45037</strain>
    </source>
</reference>
<dbReference type="SUPFAM" id="SSF53474">
    <property type="entry name" value="alpha/beta-Hydrolases"/>
    <property type="match status" value="1"/>
</dbReference>
<feature type="domain" description="AB hydrolase-1" evidence="2">
    <location>
        <begin position="155"/>
        <end position="240"/>
    </location>
</feature>
<keyword evidence="1" id="KW-0732">Signal</keyword>
<feature type="signal peptide" evidence="1">
    <location>
        <begin position="1"/>
        <end position="33"/>
    </location>
</feature>
<proteinExistence type="predicted"/>